<accession>A0ABN7X7J9</accession>
<proteinExistence type="predicted"/>
<feature type="non-terminal residue" evidence="1">
    <location>
        <position position="1"/>
    </location>
</feature>
<organism evidence="1 2">
    <name type="scientific">Gigaspora margarita</name>
    <dbReference type="NCBI Taxonomy" id="4874"/>
    <lineage>
        <taxon>Eukaryota</taxon>
        <taxon>Fungi</taxon>
        <taxon>Fungi incertae sedis</taxon>
        <taxon>Mucoromycota</taxon>
        <taxon>Glomeromycotina</taxon>
        <taxon>Glomeromycetes</taxon>
        <taxon>Diversisporales</taxon>
        <taxon>Gigasporaceae</taxon>
        <taxon>Gigaspora</taxon>
    </lineage>
</organism>
<comment type="caution">
    <text evidence="1">The sequence shown here is derived from an EMBL/GenBank/DDBJ whole genome shotgun (WGS) entry which is preliminary data.</text>
</comment>
<sequence>NPITENLNRKNASNRAFHYKRENSSMIKKNNKRPLNKTERFSKENLAKCTLTKKTGKTRNSIAIITDNREDNLINN</sequence>
<keyword evidence="2" id="KW-1185">Reference proteome</keyword>
<reference evidence="1 2" key="1">
    <citation type="submission" date="2021-06" db="EMBL/GenBank/DDBJ databases">
        <authorList>
            <person name="Kallberg Y."/>
            <person name="Tangrot J."/>
            <person name="Rosling A."/>
        </authorList>
    </citation>
    <scope>NUCLEOTIDE SEQUENCE [LARGE SCALE GENOMIC DNA]</scope>
    <source>
        <strain evidence="1 2">120-4 pot B 10/14</strain>
    </source>
</reference>
<evidence type="ECO:0000313" key="2">
    <source>
        <dbReference type="Proteomes" id="UP000789901"/>
    </source>
</evidence>
<gene>
    <name evidence="1" type="ORF">GMARGA_LOCUS39999</name>
</gene>
<name>A0ABN7X7J9_GIGMA</name>
<protein>
    <submittedName>
        <fullName evidence="1">10679_t:CDS:1</fullName>
    </submittedName>
</protein>
<evidence type="ECO:0000313" key="1">
    <source>
        <dbReference type="EMBL" id="CAG8850013.1"/>
    </source>
</evidence>
<dbReference type="EMBL" id="CAJVQB010099081">
    <property type="protein sequence ID" value="CAG8850013.1"/>
    <property type="molecule type" value="Genomic_DNA"/>
</dbReference>
<feature type="non-terminal residue" evidence="1">
    <location>
        <position position="76"/>
    </location>
</feature>
<dbReference type="Proteomes" id="UP000789901">
    <property type="component" value="Unassembled WGS sequence"/>
</dbReference>